<dbReference type="EMBL" id="SPQC01000009">
    <property type="protein sequence ID" value="TFU23265.1"/>
    <property type="molecule type" value="Genomic_DNA"/>
</dbReference>
<gene>
    <name evidence="4" type="ORF">E4U03_03830</name>
</gene>
<evidence type="ECO:0000256" key="1">
    <source>
        <dbReference type="ARBA" id="ARBA00023125"/>
    </source>
</evidence>
<evidence type="ECO:0000313" key="4">
    <source>
        <dbReference type="EMBL" id="TFU23265.1"/>
    </source>
</evidence>
<keyword evidence="1 2" id="KW-0238">DNA-binding</keyword>
<evidence type="ECO:0000256" key="2">
    <source>
        <dbReference type="PROSITE-ProRule" id="PRU00252"/>
    </source>
</evidence>
<evidence type="ECO:0000313" key="5">
    <source>
        <dbReference type="Proteomes" id="UP000297951"/>
    </source>
</evidence>
<name>A0A4Y9F513_9MICC</name>
<accession>A0A4Y9F513</accession>
<dbReference type="InterPro" id="IPR012340">
    <property type="entry name" value="NA-bd_OB-fold"/>
</dbReference>
<dbReference type="Proteomes" id="UP000297951">
    <property type="component" value="Unassembled WGS sequence"/>
</dbReference>
<dbReference type="InterPro" id="IPR000424">
    <property type="entry name" value="Primosome_PriB/ssb"/>
</dbReference>
<protein>
    <recommendedName>
        <fullName evidence="6">Single-stranded DNA-binding protein</fullName>
    </recommendedName>
</protein>
<sequence length="171" mass="19013">MSHDSEYLENPMNNEISLTITGNLTRDPDLRFFKEGAAVVYMTVAHTPRVWSAAEKDYVAGVTTYMDVEVRSKGSERQNDYVQRISEELQKGDRVMATGMLVTKERKRDGETIRSLSLIADEVAVSNRFVSITINRKPKPTPSAPEEAAWTAAPVPASPDSQRPPLAGWDS</sequence>
<dbReference type="GO" id="GO:0003697">
    <property type="term" value="F:single-stranded DNA binding"/>
    <property type="evidence" value="ECO:0007669"/>
    <property type="project" value="InterPro"/>
</dbReference>
<dbReference type="CDD" id="cd04496">
    <property type="entry name" value="SSB_OBF"/>
    <property type="match status" value="1"/>
</dbReference>
<dbReference type="AlphaFoldDB" id="A0A4Y9F513"/>
<comment type="caution">
    <text evidence="4">The sequence shown here is derived from an EMBL/GenBank/DDBJ whole genome shotgun (WGS) entry which is preliminary data.</text>
</comment>
<dbReference type="SUPFAM" id="SSF50249">
    <property type="entry name" value="Nucleic acid-binding proteins"/>
    <property type="match status" value="1"/>
</dbReference>
<evidence type="ECO:0008006" key="6">
    <source>
        <dbReference type="Google" id="ProtNLM"/>
    </source>
</evidence>
<dbReference type="Pfam" id="PF00436">
    <property type="entry name" value="SSB"/>
    <property type="match status" value="1"/>
</dbReference>
<reference evidence="4 5" key="1">
    <citation type="submission" date="2019-03" db="EMBL/GenBank/DDBJ databases">
        <title>Diversity of the mouse oral microbiome.</title>
        <authorList>
            <person name="Joseph S."/>
            <person name="Aduse-Opoku J."/>
            <person name="Curtis M."/>
            <person name="Wade W."/>
            <person name="Hashim A."/>
        </authorList>
    </citation>
    <scope>NUCLEOTIDE SEQUENCE [LARGE SCALE GENOMIC DNA]</scope>
    <source>
        <strain evidence="5">irhom_31</strain>
    </source>
</reference>
<proteinExistence type="predicted"/>
<evidence type="ECO:0000256" key="3">
    <source>
        <dbReference type="SAM" id="MobiDB-lite"/>
    </source>
</evidence>
<dbReference type="Gene3D" id="2.40.50.140">
    <property type="entry name" value="Nucleic acid-binding proteins"/>
    <property type="match status" value="1"/>
</dbReference>
<organism evidence="4 5">
    <name type="scientific">Rothia nasimurium</name>
    <dbReference type="NCBI Taxonomy" id="85336"/>
    <lineage>
        <taxon>Bacteria</taxon>
        <taxon>Bacillati</taxon>
        <taxon>Actinomycetota</taxon>
        <taxon>Actinomycetes</taxon>
        <taxon>Micrococcales</taxon>
        <taxon>Micrococcaceae</taxon>
        <taxon>Rothia</taxon>
    </lineage>
</organism>
<dbReference type="OrthoDB" id="9809878at2"/>
<feature type="region of interest" description="Disordered" evidence="3">
    <location>
        <begin position="135"/>
        <end position="171"/>
    </location>
</feature>
<dbReference type="PROSITE" id="PS50935">
    <property type="entry name" value="SSB"/>
    <property type="match status" value="1"/>
</dbReference>